<name>A0A0F8ZT10_9ZZZZ</name>
<evidence type="ECO:0000259" key="1">
    <source>
        <dbReference type="Pfam" id="PF09588"/>
    </source>
</evidence>
<dbReference type="Pfam" id="PF09588">
    <property type="entry name" value="YqaJ"/>
    <property type="match status" value="1"/>
</dbReference>
<protein>
    <recommendedName>
        <fullName evidence="1">YqaJ viral recombinase domain-containing protein</fullName>
    </recommendedName>
</protein>
<dbReference type="PANTHER" id="PTHR46609:SF6">
    <property type="entry name" value="EXONUCLEASE, PHAGE-TYPE_RECB, C-TERMINAL DOMAIN-CONTAINING PROTEIN-RELATED"/>
    <property type="match status" value="1"/>
</dbReference>
<dbReference type="InterPro" id="IPR019080">
    <property type="entry name" value="YqaJ_viral_recombinase"/>
</dbReference>
<dbReference type="EMBL" id="LAZR01046265">
    <property type="protein sequence ID" value="KKK96938.1"/>
    <property type="molecule type" value="Genomic_DNA"/>
</dbReference>
<feature type="domain" description="YqaJ viral recombinase" evidence="1">
    <location>
        <begin position="13"/>
        <end position="153"/>
    </location>
</feature>
<dbReference type="CDD" id="cd22343">
    <property type="entry name" value="PDDEXK_lambda_exonuclease-like"/>
    <property type="match status" value="1"/>
</dbReference>
<dbReference type="PANTHER" id="PTHR46609">
    <property type="entry name" value="EXONUCLEASE, PHAGE-TYPE/RECB, C-TERMINAL DOMAIN-CONTAINING PROTEIN"/>
    <property type="match status" value="1"/>
</dbReference>
<dbReference type="Gene3D" id="3.90.320.10">
    <property type="match status" value="1"/>
</dbReference>
<reference evidence="2" key="1">
    <citation type="journal article" date="2015" name="Nature">
        <title>Complex archaea that bridge the gap between prokaryotes and eukaryotes.</title>
        <authorList>
            <person name="Spang A."/>
            <person name="Saw J.H."/>
            <person name="Jorgensen S.L."/>
            <person name="Zaremba-Niedzwiedzka K."/>
            <person name="Martijn J."/>
            <person name="Lind A.E."/>
            <person name="van Eijk R."/>
            <person name="Schleper C."/>
            <person name="Guy L."/>
            <person name="Ettema T.J."/>
        </authorList>
    </citation>
    <scope>NUCLEOTIDE SEQUENCE</scope>
</reference>
<organism evidence="2">
    <name type="scientific">marine sediment metagenome</name>
    <dbReference type="NCBI Taxonomy" id="412755"/>
    <lineage>
        <taxon>unclassified sequences</taxon>
        <taxon>metagenomes</taxon>
        <taxon>ecological metagenomes</taxon>
    </lineage>
</organism>
<proteinExistence type="predicted"/>
<evidence type="ECO:0000313" key="2">
    <source>
        <dbReference type="EMBL" id="KKK96938.1"/>
    </source>
</evidence>
<sequence>MMDTVDLIQGTEEWLQARLGKATASRIADVMAKTKTGWGAGRKNYMAELVAERLTGAAAERFTNAAMKWGSDAEPHARAAYEFYRDAEVVEVGFVGHPTITMAGASPDGLVGDEGLMEIKCPNTATHIDTLTGKNVEGKYVTQMQFQMACTGRIWCDWVSFDPRLPEDLRLFVKRVHADVERIAELENAVVAFLSELDDMIAALRPEAQDNTVLAAG</sequence>
<dbReference type="InterPro" id="IPR011604">
    <property type="entry name" value="PDDEXK-like_dom_sf"/>
</dbReference>
<accession>A0A0F8ZT10</accession>
<dbReference type="InterPro" id="IPR011335">
    <property type="entry name" value="Restrct_endonuc-II-like"/>
</dbReference>
<gene>
    <name evidence="2" type="ORF">LCGC14_2657760</name>
</gene>
<dbReference type="SUPFAM" id="SSF52980">
    <property type="entry name" value="Restriction endonuclease-like"/>
    <property type="match status" value="1"/>
</dbReference>
<dbReference type="AlphaFoldDB" id="A0A0F8ZT10"/>
<comment type="caution">
    <text evidence="2">The sequence shown here is derived from an EMBL/GenBank/DDBJ whole genome shotgun (WGS) entry which is preliminary data.</text>
</comment>
<dbReference type="InterPro" id="IPR051703">
    <property type="entry name" value="NF-kappa-B_Signaling_Reg"/>
</dbReference>